<evidence type="ECO:0000313" key="12">
    <source>
        <dbReference type="EMBL" id="HFC91526.1"/>
    </source>
</evidence>
<dbReference type="InterPro" id="IPR027470">
    <property type="entry name" value="Cation_efflux_CTD"/>
</dbReference>
<evidence type="ECO:0000256" key="7">
    <source>
        <dbReference type="ARBA" id="ARBA00022989"/>
    </source>
</evidence>
<accession>A0A7V2T1D5</accession>
<feature type="transmembrane region" description="Helical" evidence="9">
    <location>
        <begin position="27"/>
        <end position="48"/>
    </location>
</feature>
<evidence type="ECO:0000256" key="2">
    <source>
        <dbReference type="ARBA" id="ARBA00010212"/>
    </source>
</evidence>
<proteinExistence type="inferred from homology"/>
<feature type="transmembrane region" description="Helical" evidence="9">
    <location>
        <begin position="174"/>
        <end position="192"/>
    </location>
</feature>
<protein>
    <submittedName>
        <fullName evidence="12">Cation transporter</fullName>
    </submittedName>
</protein>
<dbReference type="AlphaFoldDB" id="A0A7V2T1D5"/>
<dbReference type="Gene3D" id="3.30.70.1350">
    <property type="entry name" value="Cation efflux protein, cytoplasmic domain"/>
    <property type="match status" value="1"/>
</dbReference>
<comment type="subcellular location">
    <subcellularLocation>
        <location evidence="1">Membrane</location>
        <topology evidence="1">Multi-pass membrane protein</topology>
    </subcellularLocation>
</comment>
<gene>
    <name evidence="12" type="ORF">ENJ51_01800</name>
</gene>
<evidence type="ECO:0000256" key="3">
    <source>
        <dbReference type="ARBA" id="ARBA00022448"/>
    </source>
</evidence>
<dbReference type="GO" id="GO:0006829">
    <property type="term" value="P:zinc ion transport"/>
    <property type="evidence" value="ECO:0007669"/>
    <property type="project" value="UniProtKB-KW"/>
</dbReference>
<dbReference type="Gene3D" id="1.20.1510.10">
    <property type="entry name" value="Cation efflux protein transmembrane domain"/>
    <property type="match status" value="1"/>
</dbReference>
<sequence length="389" mass="42699">MPESNTDLETSTIKYTNKQRYEATHKVTLTGIIINILLSVAQLIGGFFAHSQALIADGLHTLSDLASDFVVLYAAKLASKDADEEHPYGHERIETVATVILGMALAGVAVGIGLSALDRLLHPENLLQPSALAILFALVAIIAKEGLYQYTNYIANQVNSNLLRANALHHRSDAISSLFVMLGVASSVLLQIPWLDAVAAILVAIMIFYMGARLILDSTMELVDTAVELNKVSKVKEFISSLEGVDSLHLLRTRKMGSKVLADVHIQVNSYLTVSEGHYIAESVMNKTRIAFPEMTDITVHIDPENDEIASSSAKLPSRSELMKQLYPFIQESGLANHIRNIVLHYLEGKIDIEIYLKGSLADKKAMNLVACCEDLKSVRKITLYQAML</sequence>
<dbReference type="FunFam" id="1.20.1510.10:FF:000006">
    <property type="entry name" value="Divalent cation efflux transporter"/>
    <property type="match status" value="1"/>
</dbReference>
<keyword evidence="3" id="KW-0813">Transport</keyword>
<evidence type="ECO:0000256" key="9">
    <source>
        <dbReference type="SAM" id="Phobius"/>
    </source>
</evidence>
<evidence type="ECO:0000256" key="5">
    <source>
        <dbReference type="ARBA" id="ARBA00022692"/>
    </source>
</evidence>
<dbReference type="Pfam" id="PF16916">
    <property type="entry name" value="ZT_dimer"/>
    <property type="match status" value="1"/>
</dbReference>
<evidence type="ECO:0000256" key="1">
    <source>
        <dbReference type="ARBA" id="ARBA00004141"/>
    </source>
</evidence>
<dbReference type="PANTHER" id="PTHR43840:SF15">
    <property type="entry name" value="MITOCHONDRIAL METAL TRANSPORTER 1-RELATED"/>
    <property type="match status" value="1"/>
</dbReference>
<dbReference type="NCBIfam" id="TIGR01297">
    <property type="entry name" value="CDF"/>
    <property type="match status" value="1"/>
</dbReference>
<evidence type="ECO:0000259" key="11">
    <source>
        <dbReference type="Pfam" id="PF16916"/>
    </source>
</evidence>
<keyword evidence="6" id="KW-0862">Zinc</keyword>
<dbReference type="GO" id="GO:0006826">
    <property type="term" value="P:iron ion transport"/>
    <property type="evidence" value="ECO:0007669"/>
    <property type="project" value="UniProtKB-KW"/>
</dbReference>
<dbReference type="GO" id="GO:0016020">
    <property type="term" value="C:membrane"/>
    <property type="evidence" value="ECO:0007669"/>
    <property type="project" value="UniProtKB-SubCell"/>
</dbReference>
<keyword evidence="4" id="KW-0408">Iron</keyword>
<keyword evidence="6" id="KW-0406">Ion transport</keyword>
<evidence type="ECO:0000256" key="6">
    <source>
        <dbReference type="ARBA" id="ARBA00022906"/>
    </source>
</evidence>
<dbReference type="InterPro" id="IPR058533">
    <property type="entry name" value="Cation_efflux_TM"/>
</dbReference>
<dbReference type="SUPFAM" id="SSF160240">
    <property type="entry name" value="Cation efflux protein cytoplasmic domain-like"/>
    <property type="match status" value="1"/>
</dbReference>
<dbReference type="SUPFAM" id="SSF161111">
    <property type="entry name" value="Cation efflux protein transmembrane domain-like"/>
    <property type="match status" value="1"/>
</dbReference>
<evidence type="ECO:0000259" key="10">
    <source>
        <dbReference type="Pfam" id="PF01545"/>
    </source>
</evidence>
<feature type="domain" description="Cation efflux protein cytoplasmic" evidence="11">
    <location>
        <begin position="231"/>
        <end position="305"/>
    </location>
</feature>
<dbReference type="Pfam" id="PF01545">
    <property type="entry name" value="Cation_efflux"/>
    <property type="match status" value="1"/>
</dbReference>
<dbReference type="Proteomes" id="UP000885750">
    <property type="component" value="Unassembled WGS sequence"/>
</dbReference>
<feature type="transmembrane region" description="Helical" evidence="9">
    <location>
        <begin position="96"/>
        <end position="114"/>
    </location>
</feature>
<dbReference type="InterPro" id="IPR050291">
    <property type="entry name" value="CDF_Transporter"/>
</dbReference>
<dbReference type="InterPro" id="IPR027469">
    <property type="entry name" value="Cation_efflux_TMD_sf"/>
</dbReference>
<dbReference type="GO" id="GO:0008324">
    <property type="term" value="F:monoatomic cation transmembrane transporter activity"/>
    <property type="evidence" value="ECO:0007669"/>
    <property type="project" value="InterPro"/>
</dbReference>
<keyword evidence="5 9" id="KW-0812">Transmembrane</keyword>
<dbReference type="EMBL" id="DRMS01000069">
    <property type="protein sequence ID" value="HFC91526.1"/>
    <property type="molecule type" value="Genomic_DNA"/>
</dbReference>
<keyword evidence="4" id="KW-0410">Iron transport</keyword>
<comment type="caution">
    <text evidence="12">The sequence shown here is derived from an EMBL/GenBank/DDBJ whole genome shotgun (WGS) entry which is preliminary data.</text>
</comment>
<dbReference type="PANTHER" id="PTHR43840">
    <property type="entry name" value="MITOCHONDRIAL METAL TRANSPORTER 1-RELATED"/>
    <property type="match status" value="1"/>
</dbReference>
<name>A0A7V2T1D5_LEUMU</name>
<comment type="similarity">
    <text evidence="2">Belongs to the cation diffusion facilitator (CDF) transporter (TC 2.A.4) family. FieF subfamily.</text>
</comment>
<dbReference type="InterPro" id="IPR002524">
    <property type="entry name" value="Cation_efflux"/>
</dbReference>
<dbReference type="InterPro" id="IPR036837">
    <property type="entry name" value="Cation_efflux_CTD_sf"/>
</dbReference>
<keyword evidence="7 9" id="KW-1133">Transmembrane helix</keyword>
<keyword evidence="6" id="KW-0864">Zinc transport</keyword>
<evidence type="ECO:0000256" key="8">
    <source>
        <dbReference type="ARBA" id="ARBA00023136"/>
    </source>
</evidence>
<keyword evidence="8 9" id="KW-0472">Membrane</keyword>
<feature type="domain" description="Cation efflux protein transmembrane" evidence="10">
    <location>
        <begin position="31"/>
        <end position="222"/>
    </location>
</feature>
<reference evidence="12" key="1">
    <citation type="journal article" date="2020" name="mSystems">
        <title>Genome- and Community-Level Interaction Insights into Carbon Utilization and Element Cycling Functions of Hydrothermarchaeota in Hydrothermal Sediment.</title>
        <authorList>
            <person name="Zhou Z."/>
            <person name="Liu Y."/>
            <person name="Xu W."/>
            <person name="Pan J."/>
            <person name="Luo Z.H."/>
            <person name="Li M."/>
        </authorList>
    </citation>
    <scope>NUCLEOTIDE SEQUENCE [LARGE SCALE GENOMIC DNA]</scope>
    <source>
        <strain evidence="12">HyVt-493</strain>
    </source>
</reference>
<evidence type="ECO:0000256" key="4">
    <source>
        <dbReference type="ARBA" id="ARBA00022496"/>
    </source>
</evidence>
<feature type="transmembrane region" description="Helical" evidence="9">
    <location>
        <begin position="198"/>
        <end position="216"/>
    </location>
</feature>
<organism evidence="12">
    <name type="scientific">Leucothrix mucor</name>
    <dbReference type="NCBI Taxonomy" id="45248"/>
    <lineage>
        <taxon>Bacteria</taxon>
        <taxon>Pseudomonadati</taxon>
        <taxon>Pseudomonadota</taxon>
        <taxon>Gammaproteobacteria</taxon>
        <taxon>Thiotrichales</taxon>
        <taxon>Thiotrichaceae</taxon>
        <taxon>Leucothrix</taxon>
    </lineage>
</organism>
<feature type="transmembrane region" description="Helical" evidence="9">
    <location>
        <begin position="126"/>
        <end position="143"/>
    </location>
</feature>